<dbReference type="Pfam" id="PF00679">
    <property type="entry name" value="EFG_C"/>
    <property type="match status" value="1"/>
</dbReference>
<dbReference type="CDD" id="cd03709">
    <property type="entry name" value="lepA_C"/>
    <property type="match status" value="1"/>
</dbReference>
<dbReference type="InterPro" id="IPR027417">
    <property type="entry name" value="P-loop_NTPase"/>
</dbReference>
<dbReference type="PRINTS" id="PR00315">
    <property type="entry name" value="ELONGATNFCT"/>
</dbReference>
<gene>
    <name evidence="13" type="primary">GUF1</name>
    <name evidence="13" type="ORF">Sste5346_007740</name>
</gene>
<dbReference type="Proteomes" id="UP001583186">
    <property type="component" value="Unassembled WGS sequence"/>
</dbReference>
<keyword evidence="3 10" id="KW-0547">Nucleotide-binding</keyword>
<dbReference type="InterPro" id="IPR009000">
    <property type="entry name" value="Transl_B-barrel_sf"/>
</dbReference>
<evidence type="ECO:0000256" key="4">
    <source>
        <dbReference type="ARBA" id="ARBA00022792"/>
    </source>
</evidence>
<evidence type="ECO:0000259" key="12">
    <source>
        <dbReference type="PROSITE" id="PS51722"/>
    </source>
</evidence>
<accession>A0ABR3YTQ8</accession>
<sequence>MSSAAASRRNGPSRPVMRRDQDEHGQKQQQSPRRTFATEATSSSTTPSAALSSSATTFPTTSYSTKQPRVSKNPADIEARIAAIPIERFRNFCIVAHIDHGKSTLSDRLLEITGTISAGDGNKQILDKLDVERERGITVKAQTCTMIYRYKGEDYLLHLVDTPGHVDFRAEVTRSYASCGGALLLVDASQGVQAQTVANFYHAFSQGLGLIPVVNKVDLPTADVPRALRQLRDTFELEVDEDNSNRGAVLVSAKTGKNVEAILPVVIEKVPPPQGDASAPPRILLVDSWYDTFRGVVLLVRVFQGTVKAGDHLISMQTGQKYTVGEVGIQYPDGVAQPTLRAGQVGYMFFNPGMKRIQDAKIGDTLTTVGNENIVEPYPGFEEPKPMVFVAAFPTDQGDHAKLSESISQLVLNDRSITFQKDHSEALGAGWRLGFLGSLHCSVFQDRLRQEHGASVIITEPAVPVKMKDRNGVEKVLTSAADFPDADDGGRMRGAEYFEPFVSATITVPEEYLGKVITLCEASRGEQISIDFMGTGAAAAVQAGSTEGTDAAAAPAPAVTGPPKPVYTPNIQVILKYMLPSMALVDDLFGKLKGASRGYATLDYEDAGWRSSDLVKLQLLVNKVPVDAIARVMHRSQIDRVGRQWVTKFKEHVDRQMFEVIIQAATGKRVVARETIKPFRKDVLAKLHASDITRRRKLLEKQKAGRKRLTAVGNVSIDHSAFQKFLQK</sequence>
<dbReference type="CDD" id="cd03699">
    <property type="entry name" value="EF4_II"/>
    <property type="match status" value="1"/>
</dbReference>
<feature type="binding site" evidence="10">
    <location>
        <begin position="215"/>
        <end position="218"/>
    </location>
    <ligand>
        <name>GTP</name>
        <dbReference type="ChEBI" id="CHEBI:37565"/>
    </ligand>
</feature>
<evidence type="ECO:0000256" key="1">
    <source>
        <dbReference type="ARBA" id="ARBA00005454"/>
    </source>
</evidence>
<feature type="binding site" evidence="10">
    <location>
        <begin position="96"/>
        <end position="103"/>
    </location>
    <ligand>
        <name>GTP</name>
        <dbReference type="ChEBI" id="CHEBI:37565"/>
    </ligand>
</feature>
<comment type="subcellular location">
    <subcellularLocation>
        <location evidence="10">Mitochondrion inner membrane</location>
        <topology evidence="10">Peripheral membrane protein</topology>
        <orientation evidence="10">Matrix side</orientation>
    </subcellularLocation>
</comment>
<dbReference type="Gene3D" id="3.40.50.300">
    <property type="entry name" value="P-loop containing nucleotide triphosphate hydrolases"/>
    <property type="match status" value="1"/>
</dbReference>
<proteinExistence type="inferred from homology"/>
<protein>
    <submittedName>
        <fullName evidence="13">Translation factor guf1 mitochondrial</fullName>
    </submittedName>
</protein>
<keyword evidence="8 10" id="KW-0342">GTP-binding</keyword>
<evidence type="ECO:0000256" key="5">
    <source>
        <dbReference type="ARBA" id="ARBA00022801"/>
    </source>
</evidence>
<evidence type="ECO:0000256" key="6">
    <source>
        <dbReference type="ARBA" id="ARBA00022917"/>
    </source>
</evidence>
<feature type="domain" description="Tr-type G" evidence="12">
    <location>
        <begin position="87"/>
        <end position="274"/>
    </location>
</feature>
<dbReference type="Gene3D" id="3.30.70.870">
    <property type="entry name" value="Elongation Factor G (Translational Gtpase), domain 3"/>
    <property type="match status" value="1"/>
</dbReference>
<dbReference type="InterPro" id="IPR005225">
    <property type="entry name" value="Small_GTP-bd"/>
</dbReference>
<dbReference type="PANTHER" id="PTHR43512:SF7">
    <property type="entry name" value="TRANSLATION FACTOR GUF1, MITOCHONDRIAL"/>
    <property type="match status" value="1"/>
</dbReference>
<evidence type="ECO:0000256" key="2">
    <source>
        <dbReference type="ARBA" id="ARBA00022475"/>
    </source>
</evidence>
<dbReference type="Gene3D" id="3.30.70.240">
    <property type="match status" value="1"/>
</dbReference>
<dbReference type="PANTHER" id="PTHR43512">
    <property type="entry name" value="TRANSLATION FACTOR GUF1-RELATED"/>
    <property type="match status" value="1"/>
</dbReference>
<dbReference type="InterPro" id="IPR000640">
    <property type="entry name" value="EFG_V-like"/>
</dbReference>
<comment type="similarity">
    <text evidence="10">Belongs to the GTP-binding elongation factor family. LepA subfamily.</text>
</comment>
<dbReference type="Gene3D" id="3.30.70.2570">
    <property type="entry name" value="Elongation factor 4, C-terminal domain"/>
    <property type="match status" value="1"/>
</dbReference>
<dbReference type="EMBL" id="JAWCUI010000054">
    <property type="protein sequence ID" value="KAL1891281.1"/>
    <property type="molecule type" value="Genomic_DNA"/>
</dbReference>
<feature type="compositionally biased region" description="Basic and acidic residues" evidence="11">
    <location>
        <begin position="17"/>
        <end position="26"/>
    </location>
</feature>
<keyword evidence="2" id="KW-1003">Cell membrane</keyword>
<dbReference type="SUPFAM" id="SSF52540">
    <property type="entry name" value="P-loop containing nucleoside triphosphate hydrolases"/>
    <property type="match status" value="1"/>
</dbReference>
<feature type="binding site" evidence="10">
    <location>
        <begin position="161"/>
        <end position="165"/>
    </location>
    <ligand>
        <name>GTP</name>
        <dbReference type="ChEBI" id="CHEBI:37565"/>
    </ligand>
</feature>
<dbReference type="InterPro" id="IPR013842">
    <property type="entry name" value="LepA_CTD"/>
</dbReference>
<dbReference type="InterPro" id="IPR006297">
    <property type="entry name" value="EF-4"/>
</dbReference>
<dbReference type="InterPro" id="IPR004161">
    <property type="entry name" value="EFTu-like_2"/>
</dbReference>
<dbReference type="HAMAP" id="MF_00071">
    <property type="entry name" value="LepA"/>
    <property type="match status" value="1"/>
</dbReference>
<dbReference type="Pfam" id="PF00009">
    <property type="entry name" value="GTP_EFTU"/>
    <property type="match status" value="1"/>
</dbReference>
<dbReference type="InterPro" id="IPR035647">
    <property type="entry name" value="EFG_III/V"/>
</dbReference>
<dbReference type="Pfam" id="PF14492">
    <property type="entry name" value="EFG_III"/>
    <property type="match status" value="1"/>
</dbReference>
<evidence type="ECO:0000313" key="13">
    <source>
        <dbReference type="EMBL" id="KAL1891281.1"/>
    </source>
</evidence>
<evidence type="ECO:0000313" key="14">
    <source>
        <dbReference type="Proteomes" id="UP001583186"/>
    </source>
</evidence>
<dbReference type="InterPro" id="IPR031157">
    <property type="entry name" value="G_TR_CS"/>
</dbReference>
<reference evidence="13 14" key="1">
    <citation type="journal article" date="2024" name="IMA Fungus">
        <title>IMA Genome - F19 : A genome assembly and annotation guide to empower mycologists, including annotated draft genome sequences of Ceratocystis pirilliformis, Diaporthe australafricana, Fusarium ophioides, Paecilomyces lecythidis, and Sporothrix stenoceras.</title>
        <authorList>
            <person name="Aylward J."/>
            <person name="Wilson A.M."/>
            <person name="Visagie C.M."/>
            <person name="Spraker J."/>
            <person name="Barnes I."/>
            <person name="Buitendag C."/>
            <person name="Ceriani C."/>
            <person name="Del Mar Angel L."/>
            <person name="du Plessis D."/>
            <person name="Fuchs T."/>
            <person name="Gasser K."/>
            <person name="Kramer D."/>
            <person name="Li W."/>
            <person name="Munsamy K."/>
            <person name="Piso A."/>
            <person name="Price J.L."/>
            <person name="Sonnekus B."/>
            <person name="Thomas C."/>
            <person name="van der Nest A."/>
            <person name="van Dijk A."/>
            <person name="van Heerden A."/>
            <person name="van Vuuren N."/>
            <person name="Yilmaz N."/>
            <person name="Duong T.A."/>
            <person name="van der Merwe N.A."/>
            <person name="Wingfield M.J."/>
            <person name="Wingfield B.D."/>
        </authorList>
    </citation>
    <scope>NUCLEOTIDE SEQUENCE [LARGE SCALE GENOMIC DNA]</scope>
    <source>
        <strain evidence="13 14">CMW 5346</strain>
    </source>
</reference>
<keyword evidence="4 10" id="KW-0999">Mitochondrion inner membrane</keyword>
<feature type="region of interest" description="Disordered" evidence="11">
    <location>
        <begin position="1"/>
        <end position="72"/>
    </location>
</feature>
<dbReference type="NCBIfam" id="TIGR00231">
    <property type="entry name" value="small_GTP"/>
    <property type="match status" value="1"/>
</dbReference>
<feature type="compositionally biased region" description="Low complexity" evidence="11">
    <location>
        <begin position="35"/>
        <end position="65"/>
    </location>
</feature>
<comment type="function">
    <text evidence="10">Promotes mitochondrial protein synthesis. May act as a fidelity factor of the translation reaction, by catalyzing a one-codon backward translocation of tRNAs on improperly translocated ribosomes. Binds to mitochondrial ribosomes in a GTP-dependent manner.</text>
</comment>
<dbReference type="InterPro" id="IPR035654">
    <property type="entry name" value="LepA_IV"/>
</dbReference>
<organism evidence="13 14">
    <name type="scientific">Sporothrix stenoceras</name>
    <dbReference type="NCBI Taxonomy" id="5173"/>
    <lineage>
        <taxon>Eukaryota</taxon>
        <taxon>Fungi</taxon>
        <taxon>Dikarya</taxon>
        <taxon>Ascomycota</taxon>
        <taxon>Pezizomycotina</taxon>
        <taxon>Sordariomycetes</taxon>
        <taxon>Sordariomycetidae</taxon>
        <taxon>Ophiostomatales</taxon>
        <taxon>Ophiostomataceae</taxon>
        <taxon>Sporothrix</taxon>
    </lineage>
</organism>
<keyword evidence="14" id="KW-1185">Reference proteome</keyword>
<keyword evidence="7 10" id="KW-0496">Mitochondrion</keyword>
<evidence type="ECO:0000256" key="8">
    <source>
        <dbReference type="ARBA" id="ARBA00023134"/>
    </source>
</evidence>
<evidence type="ECO:0000256" key="3">
    <source>
        <dbReference type="ARBA" id="ARBA00022741"/>
    </source>
</evidence>
<evidence type="ECO:0000256" key="10">
    <source>
        <dbReference type="HAMAP-Rule" id="MF_03137"/>
    </source>
</evidence>
<dbReference type="CDD" id="cd01890">
    <property type="entry name" value="LepA"/>
    <property type="match status" value="1"/>
</dbReference>
<evidence type="ECO:0000256" key="7">
    <source>
        <dbReference type="ARBA" id="ARBA00023128"/>
    </source>
</evidence>
<dbReference type="InterPro" id="IPR041095">
    <property type="entry name" value="EFG_II"/>
</dbReference>
<keyword evidence="9 10" id="KW-0472">Membrane</keyword>
<dbReference type="PROSITE" id="PS00301">
    <property type="entry name" value="G_TR_1"/>
    <property type="match status" value="1"/>
</dbReference>
<dbReference type="SUPFAM" id="SSF50447">
    <property type="entry name" value="Translation proteins"/>
    <property type="match status" value="1"/>
</dbReference>
<dbReference type="Pfam" id="PF03144">
    <property type="entry name" value="GTP_EFTU_D2"/>
    <property type="match status" value="1"/>
</dbReference>
<comment type="caution">
    <text evidence="13">The sequence shown here is derived from an EMBL/GenBank/DDBJ whole genome shotgun (WGS) entry which is preliminary data.</text>
</comment>
<dbReference type="InterPro" id="IPR038363">
    <property type="entry name" value="LepA_C_sf"/>
</dbReference>
<keyword evidence="6 10" id="KW-0648">Protein biosynthesis</keyword>
<dbReference type="InterPro" id="IPR000795">
    <property type="entry name" value="T_Tr_GTP-bd_dom"/>
</dbReference>
<name>A0ABR3YTQ8_9PEZI</name>
<dbReference type="Pfam" id="PF06421">
    <property type="entry name" value="LepA_C"/>
    <property type="match status" value="1"/>
</dbReference>
<comment type="similarity">
    <text evidence="1">Belongs to the TRAFAC class translation factor GTPase superfamily. Classic translation factor GTPase family. LepA subfamily.</text>
</comment>
<keyword evidence="5 10" id="KW-0378">Hydrolase</keyword>
<evidence type="ECO:0000256" key="9">
    <source>
        <dbReference type="ARBA" id="ARBA00023136"/>
    </source>
</evidence>
<dbReference type="SUPFAM" id="SSF54980">
    <property type="entry name" value="EF-G C-terminal domain-like"/>
    <property type="match status" value="2"/>
</dbReference>
<dbReference type="PROSITE" id="PS51722">
    <property type="entry name" value="G_TR_2"/>
    <property type="match status" value="1"/>
</dbReference>
<evidence type="ECO:0000256" key="11">
    <source>
        <dbReference type="SAM" id="MobiDB-lite"/>
    </source>
</evidence>
<comment type="catalytic activity">
    <reaction evidence="10">
        <text>GTP + H2O = GDP + phosphate + H(+)</text>
        <dbReference type="Rhea" id="RHEA:19669"/>
        <dbReference type="ChEBI" id="CHEBI:15377"/>
        <dbReference type="ChEBI" id="CHEBI:15378"/>
        <dbReference type="ChEBI" id="CHEBI:37565"/>
        <dbReference type="ChEBI" id="CHEBI:43474"/>
        <dbReference type="ChEBI" id="CHEBI:58189"/>
        <dbReference type="EC" id="3.6.5.n1"/>
    </reaction>
</comment>
<dbReference type="Gene3D" id="2.40.30.10">
    <property type="entry name" value="Translation factors"/>
    <property type="match status" value="1"/>
</dbReference>